<sequence>AYKAIPEASIQAFPPPSVPGMGAVGGLELVLEDTLGRSQADLAGAMQILLAAANESAKIGNASTSFRANVPMYRIDIDRNKAKTLQVPLTNIFSVLQAQLGSSYINDFSLFGRTFRVMMQADPSYRSDLRDIERLYARSTTGEMVPLATLLTTEPVLGADITYRFNLYRSAILRAQPAAGVASGDAMDELERIAAEVLPQGYQAYKAIPEASIQAFPPPSVPGMGAVGGLELVLEDTLGRSQADLAGAMQILLAAANESAKIGNASTSFRANVPMYRIDIDRNKAKTLQVPLTNIFSVLQAQLGSSYINDFSLFGRTFRVMMQADPSYRSDLRDIERLYARSTTGEMVPLATLLTTEPVLGADITYRFNLYRSAILRAQPAAGVASGDAMDELERIAAE</sequence>
<evidence type="ECO:0000313" key="1">
    <source>
        <dbReference type="EMBL" id="CAK9065222.1"/>
    </source>
</evidence>
<protein>
    <submittedName>
        <fullName evidence="1">Efflux pump membrane transporter BepE</fullName>
    </submittedName>
</protein>
<dbReference type="PANTHER" id="PTHR32063">
    <property type="match status" value="1"/>
</dbReference>
<dbReference type="EMBL" id="CAXAMM010029731">
    <property type="protein sequence ID" value="CAK9065222.1"/>
    <property type="molecule type" value="Genomic_DNA"/>
</dbReference>
<proteinExistence type="predicted"/>
<reference evidence="1 2" key="1">
    <citation type="submission" date="2024-02" db="EMBL/GenBank/DDBJ databases">
        <authorList>
            <person name="Chen Y."/>
            <person name="Shah S."/>
            <person name="Dougan E. K."/>
            <person name="Thang M."/>
            <person name="Chan C."/>
        </authorList>
    </citation>
    <scope>NUCLEOTIDE SEQUENCE [LARGE SCALE GENOMIC DNA]</scope>
</reference>
<dbReference type="SUPFAM" id="SSF82693">
    <property type="entry name" value="Multidrug efflux transporter AcrB pore domain, PN1, PN2, PC1 and PC2 subdomains"/>
    <property type="match status" value="2"/>
</dbReference>
<dbReference type="Proteomes" id="UP001642464">
    <property type="component" value="Unassembled WGS sequence"/>
</dbReference>
<evidence type="ECO:0000313" key="2">
    <source>
        <dbReference type="Proteomes" id="UP001642464"/>
    </source>
</evidence>
<dbReference type="SUPFAM" id="SSF82714">
    <property type="entry name" value="Multidrug efflux transporter AcrB TolC docking domain, DN and DC subdomains"/>
    <property type="match status" value="2"/>
</dbReference>
<organism evidence="1 2">
    <name type="scientific">Durusdinium trenchii</name>
    <dbReference type="NCBI Taxonomy" id="1381693"/>
    <lineage>
        <taxon>Eukaryota</taxon>
        <taxon>Sar</taxon>
        <taxon>Alveolata</taxon>
        <taxon>Dinophyceae</taxon>
        <taxon>Suessiales</taxon>
        <taxon>Symbiodiniaceae</taxon>
        <taxon>Durusdinium</taxon>
    </lineage>
</organism>
<keyword evidence="2" id="KW-1185">Reference proteome</keyword>
<accession>A0ABP0NR12</accession>
<comment type="caution">
    <text evidence="1">The sequence shown here is derived from an EMBL/GenBank/DDBJ whole genome shotgun (WGS) entry which is preliminary data.</text>
</comment>
<dbReference type="Gene3D" id="3.30.70.1440">
    <property type="entry name" value="Multidrug efflux transporter AcrB pore domain"/>
    <property type="match status" value="4"/>
</dbReference>
<feature type="non-terminal residue" evidence="1">
    <location>
        <position position="399"/>
    </location>
</feature>
<feature type="non-terminal residue" evidence="1">
    <location>
        <position position="1"/>
    </location>
</feature>
<dbReference type="InterPro" id="IPR001036">
    <property type="entry name" value="Acrflvin-R"/>
</dbReference>
<name>A0ABP0NR12_9DINO</name>
<gene>
    <name evidence="1" type="ORF">SCF082_LOCUS33422</name>
</gene>
<dbReference type="InterPro" id="IPR027463">
    <property type="entry name" value="AcrB_DN_DC_subdom"/>
</dbReference>
<dbReference type="Pfam" id="PF00873">
    <property type="entry name" value="ACR_tran"/>
    <property type="match status" value="1"/>
</dbReference>
<dbReference type="PANTHER" id="PTHR32063:SF76">
    <property type="entry name" value="EFFLUX PUMP MEMBRANE TRANSPORTER"/>
    <property type="match status" value="1"/>
</dbReference>